<feature type="signal peptide" evidence="1">
    <location>
        <begin position="1"/>
        <end position="19"/>
    </location>
</feature>
<dbReference type="GO" id="GO:0008236">
    <property type="term" value="F:serine-type peptidase activity"/>
    <property type="evidence" value="ECO:0007669"/>
    <property type="project" value="InterPro"/>
</dbReference>
<evidence type="ECO:0000313" key="5">
    <source>
        <dbReference type="Proteomes" id="UP000319732"/>
    </source>
</evidence>
<dbReference type="PROSITE" id="PS51257">
    <property type="entry name" value="PROKAR_LIPOPROTEIN"/>
    <property type="match status" value="1"/>
</dbReference>
<name>A0A545UBG6_9GAMM</name>
<feature type="domain" description="Dipeptidylpeptidase IV N-terminal" evidence="3">
    <location>
        <begin position="227"/>
        <end position="478"/>
    </location>
</feature>
<dbReference type="SUPFAM" id="SSF53474">
    <property type="entry name" value="alpha/beta-Hydrolases"/>
    <property type="match status" value="1"/>
</dbReference>
<dbReference type="SUPFAM" id="SSF82171">
    <property type="entry name" value="DPP6 N-terminal domain-like"/>
    <property type="match status" value="1"/>
</dbReference>
<feature type="domain" description="Peptidase S9 prolyl oligopeptidase catalytic" evidence="2">
    <location>
        <begin position="594"/>
        <end position="798"/>
    </location>
</feature>
<evidence type="ECO:0000313" key="4">
    <source>
        <dbReference type="EMBL" id="TQV86816.1"/>
    </source>
</evidence>
<dbReference type="RefSeq" id="WP_142902183.1">
    <property type="nucleotide sequence ID" value="NZ_ML660087.1"/>
</dbReference>
<dbReference type="InterPro" id="IPR029058">
    <property type="entry name" value="AB_hydrolase_fold"/>
</dbReference>
<sequence>MKVNVVGTLVRSSMTLALATGLTACVTHTANTSKITAADYKAAAALFNNKTKNLVKNATVEPHWLGNSGRFWYRRDGDQGQEYVVVEGRDGTKIPAFDHLALASALSNALGMKVTAGDMGLSYVTIGDDLKTLTAVKDSKYVSCNLAAIGCQAFDIPAQRTDQLLSPAKTFALTARDHNLVLTTIKTGKERQLTTDGKPYYSYGKLPDAALQAIPIKKAGLKLPPFGAEFSPDERYLIAARMDERHVSTHSFLESVPTDGSLKPIVHKVRSGFVGDRNVMKIDGFIFDIKTGTAIPIQKPAGINYSLSTGKIIGWSAKHNQVFMLYYSIGSKKAGIFRVDLKTGKSKIVIKEVSDTRVQLNTALYHRPNVRVLGDGDEIVWFSERTGWGHLYLYDAQTGALKNSITRGNWLVQDIHQLDVGKREVYFTGGGRERGRDPYFRHLYKASLDGGPVTLLTDKDADHHFTPEPSMEAGAAAAVAQLIRPDLGIFIDTYSTVSQPPVTVLRSTKDGRIITTLEVADASALFAAGWKAPVRKAVKAADGVTDIYAVYYAPKKALAGARHPVIDAVYGGPQMAVAPRNFIEAYLNRATGHPSSMTQLGFAVVTIDGRGTPSRSKAFWRAGYPEATQVGIDDHVAAIKQLAEDHPEMDLNRVGVYGWSWGGTFAAQAILSWPDFYHVAVSSAGLYDYSTMYSAFEAYVDLPKFSDGSIYRSNPQEKPANWHALDVTQMAANLQGNLLIVYGEMDENVPPTQAFLLANALINANKPYDLLYLPNSTHADTGKPYVFQRFMDYFVEHLLDTSPPRDIVVE</sequence>
<dbReference type="Proteomes" id="UP000319732">
    <property type="component" value="Unassembled WGS sequence"/>
</dbReference>
<keyword evidence="1" id="KW-0732">Signal</keyword>
<dbReference type="GO" id="GO:0006508">
    <property type="term" value="P:proteolysis"/>
    <property type="evidence" value="ECO:0007669"/>
    <property type="project" value="InterPro"/>
</dbReference>
<dbReference type="InterPro" id="IPR050278">
    <property type="entry name" value="Serine_Prot_S9B/DPPIV"/>
</dbReference>
<dbReference type="Pfam" id="PF00930">
    <property type="entry name" value="DPPIV_N"/>
    <property type="match status" value="1"/>
</dbReference>
<protein>
    <submittedName>
        <fullName evidence="4">Prolyl oligopeptidase family serine peptidase</fullName>
    </submittedName>
</protein>
<dbReference type="PANTHER" id="PTHR11731:SF193">
    <property type="entry name" value="DIPEPTIDYL PEPTIDASE 9"/>
    <property type="match status" value="1"/>
</dbReference>
<reference evidence="4 5" key="1">
    <citation type="submission" date="2019-06" db="EMBL/GenBank/DDBJ databases">
        <title>Whole genome sequence for Cellvibrionaceae sp. R142.</title>
        <authorList>
            <person name="Wang G."/>
        </authorList>
    </citation>
    <scope>NUCLEOTIDE SEQUENCE [LARGE SCALE GENOMIC DNA]</scope>
    <source>
        <strain evidence="4 5">R142</strain>
    </source>
</reference>
<dbReference type="Gene3D" id="3.40.50.1820">
    <property type="entry name" value="alpha/beta hydrolase"/>
    <property type="match status" value="1"/>
</dbReference>
<gene>
    <name evidence="4" type="ORF">FKG94_00280</name>
</gene>
<evidence type="ECO:0000259" key="2">
    <source>
        <dbReference type="Pfam" id="PF00326"/>
    </source>
</evidence>
<dbReference type="PANTHER" id="PTHR11731">
    <property type="entry name" value="PROTEASE FAMILY S9B,C DIPEPTIDYL-PEPTIDASE IV-RELATED"/>
    <property type="match status" value="1"/>
</dbReference>
<keyword evidence="5" id="KW-1185">Reference proteome</keyword>
<organism evidence="4 5">
    <name type="scientific">Exilibacterium tricleocarpae</name>
    <dbReference type="NCBI Taxonomy" id="2591008"/>
    <lineage>
        <taxon>Bacteria</taxon>
        <taxon>Pseudomonadati</taxon>
        <taxon>Pseudomonadota</taxon>
        <taxon>Gammaproteobacteria</taxon>
        <taxon>Cellvibrionales</taxon>
        <taxon>Cellvibrionaceae</taxon>
        <taxon>Exilibacterium</taxon>
    </lineage>
</organism>
<dbReference type="EMBL" id="VHSG01000001">
    <property type="protein sequence ID" value="TQV86816.1"/>
    <property type="molecule type" value="Genomic_DNA"/>
</dbReference>
<dbReference type="AlphaFoldDB" id="A0A545UBG6"/>
<dbReference type="OrthoDB" id="1094230at2"/>
<dbReference type="InterPro" id="IPR001375">
    <property type="entry name" value="Peptidase_S9_cat"/>
</dbReference>
<dbReference type="InterPro" id="IPR002469">
    <property type="entry name" value="Peptidase_S9B_N"/>
</dbReference>
<feature type="chain" id="PRO_5021942771" evidence="1">
    <location>
        <begin position="20"/>
        <end position="810"/>
    </location>
</feature>
<dbReference type="GO" id="GO:0008239">
    <property type="term" value="F:dipeptidyl-peptidase activity"/>
    <property type="evidence" value="ECO:0007669"/>
    <property type="project" value="TreeGrafter"/>
</dbReference>
<evidence type="ECO:0000256" key="1">
    <source>
        <dbReference type="SAM" id="SignalP"/>
    </source>
</evidence>
<dbReference type="Pfam" id="PF00326">
    <property type="entry name" value="Peptidase_S9"/>
    <property type="match status" value="1"/>
</dbReference>
<proteinExistence type="predicted"/>
<evidence type="ECO:0000259" key="3">
    <source>
        <dbReference type="Pfam" id="PF00930"/>
    </source>
</evidence>
<dbReference type="Gene3D" id="2.140.10.30">
    <property type="entry name" value="Dipeptidylpeptidase IV, N-terminal domain"/>
    <property type="match status" value="1"/>
</dbReference>
<comment type="caution">
    <text evidence="4">The sequence shown here is derived from an EMBL/GenBank/DDBJ whole genome shotgun (WGS) entry which is preliminary data.</text>
</comment>
<accession>A0A545UBG6</accession>